<evidence type="ECO:0000256" key="4">
    <source>
        <dbReference type="ARBA" id="ARBA00007553"/>
    </source>
</evidence>
<dbReference type="EC" id="3.5.1.28" evidence="5"/>
<accession>A0A4R6TV88</accession>
<keyword evidence="15" id="KW-1185">Reference proteome</keyword>
<dbReference type="SUPFAM" id="SSF55846">
    <property type="entry name" value="N-acetylmuramoyl-L-alanine amidase-like"/>
    <property type="match status" value="1"/>
</dbReference>
<evidence type="ECO:0000256" key="10">
    <source>
        <dbReference type="ARBA" id="ARBA00023316"/>
    </source>
</evidence>
<evidence type="ECO:0000259" key="13">
    <source>
        <dbReference type="SMART" id="SM00644"/>
    </source>
</evidence>
<dbReference type="GO" id="GO:0009254">
    <property type="term" value="P:peptidoglycan turnover"/>
    <property type="evidence" value="ECO:0007669"/>
    <property type="project" value="TreeGrafter"/>
</dbReference>
<dbReference type="GO" id="GO:0005737">
    <property type="term" value="C:cytoplasm"/>
    <property type="evidence" value="ECO:0007669"/>
    <property type="project" value="UniProtKB-SubCell"/>
</dbReference>
<name>A0A4R6TV88_9GAMM</name>
<dbReference type="NCBIfam" id="NF008758">
    <property type="entry name" value="PRK11789.1"/>
    <property type="match status" value="1"/>
</dbReference>
<evidence type="ECO:0000256" key="1">
    <source>
        <dbReference type="ARBA" id="ARBA00001561"/>
    </source>
</evidence>
<gene>
    <name evidence="14" type="ORF">DFQ45_108111</name>
</gene>
<dbReference type="FunFam" id="3.40.80.10:FF:000002">
    <property type="entry name" value="1,6-anhydro-N-acetylmuramyl-L-alanine amidase"/>
    <property type="match status" value="1"/>
</dbReference>
<comment type="cofactor">
    <cofactor evidence="2">
        <name>Zn(2+)</name>
        <dbReference type="ChEBI" id="CHEBI:29105"/>
    </cofactor>
</comment>
<comment type="caution">
    <text evidence="14">The sequence shown here is derived from an EMBL/GenBank/DDBJ whole genome shotgun (WGS) entry which is preliminary data.</text>
</comment>
<dbReference type="GO" id="GO:0009253">
    <property type="term" value="P:peptidoglycan catabolic process"/>
    <property type="evidence" value="ECO:0007669"/>
    <property type="project" value="InterPro"/>
</dbReference>
<dbReference type="GO" id="GO:0046872">
    <property type="term" value="F:metal ion binding"/>
    <property type="evidence" value="ECO:0007669"/>
    <property type="project" value="UniProtKB-KW"/>
</dbReference>
<dbReference type="Proteomes" id="UP000294575">
    <property type="component" value="Unassembled WGS sequence"/>
</dbReference>
<proteinExistence type="inferred from homology"/>
<dbReference type="Gene3D" id="3.40.80.10">
    <property type="entry name" value="Peptidoglycan recognition protein-like"/>
    <property type="match status" value="1"/>
</dbReference>
<protein>
    <recommendedName>
        <fullName evidence="11">1,6-anhydro-N-acetylmuramyl-L-alanine amidase AmpD</fullName>
        <ecNumber evidence="5">3.5.1.28</ecNumber>
    </recommendedName>
    <alternativeName>
        <fullName evidence="12">N-acetylmuramoyl-L-alanine amidase</fullName>
    </alternativeName>
</protein>
<keyword evidence="6" id="KW-0963">Cytoplasm</keyword>
<evidence type="ECO:0000256" key="5">
    <source>
        <dbReference type="ARBA" id="ARBA00011901"/>
    </source>
</evidence>
<dbReference type="AlphaFoldDB" id="A0A4R6TV88"/>
<comment type="catalytic activity">
    <reaction evidence="1">
        <text>Hydrolyzes the link between N-acetylmuramoyl residues and L-amino acid residues in certain cell-wall glycopeptides.</text>
        <dbReference type="EC" id="3.5.1.28"/>
    </reaction>
</comment>
<dbReference type="RefSeq" id="WP_101495784.1">
    <property type="nucleotide sequence ID" value="NZ_LNJZ01000003.1"/>
</dbReference>
<dbReference type="InterPro" id="IPR036505">
    <property type="entry name" value="Amidase/PGRP_sf"/>
</dbReference>
<evidence type="ECO:0000256" key="2">
    <source>
        <dbReference type="ARBA" id="ARBA00001947"/>
    </source>
</evidence>
<evidence type="ECO:0000256" key="8">
    <source>
        <dbReference type="ARBA" id="ARBA00022801"/>
    </source>
</evidence>
<dbReference type="OrthoDB" id="9794842at2"/>
<comment type="similarity">
    <text evidence="4">Belongs to the N-acetylmuramoyl-L-alanine amidase 2 family.</text>
</comment>
<evidence type="ECO:0000256" key="12">
    <source>
        <dbReference type="ARBA" id="ARBA00042615"/>
    </source>
</evidence>
<feature type="domain" description="N-acetylmuramoyl-L-alanine amidase" evidence="13">
    <location>
        <begin position="24"/>
        <end position="173"/>
    </location>
</feature>
<evidence type="ECO:0000313" key="14">
    <source>
        <dbReference type="EMBL" id="TDQ37331.1"/>
    </source>
</evidence>
<evidence type="ECO:0000256" key="9">
    <source>
        <dbReference type="ARBA" id="ARBA00022833"/>
    </source>
</evidence>
<organism evidence="14 15">
    <name type="scientific">Thiopseudomonas denitrificans</name>
    <dbReference type="NCBI Taxonomy" id="1501432"/>
    <lineage>
        <taxon>Bacteria</taxon>
        <taxon>Pseudomonadati</taxon>
        <taxon>Pseudomonadota</taxon>
        <taxon>Gammaproteobacteria</taxon>
        <taxon>Pseudomonadales</taxon>
        <taxon>Pseudomonadaceae</taxon>
        <taxon>Thiopseudomonas</taxon>
    </lineage>
</organism>
<sequence>MNRCNFQLNPQSGWLQGAEQIASVNFNQRPTDEISLLVIHNISLPPGEFGTGMVDALFTNCLPVDAHPFFTEISHLRVSAHFLIERNGHVKQYVSCNERAWHAGVSSFQGRENCNDFSVGIELEGTDDQPFTDNQYSALQQLTAELMRCYPGITQERICGHSDIAPGRKTDPGPFFDWQRLKNS</sequence>
<keyword evidence="8" id="KW-0378">Hydrolase</keyword>
<reference evidence="14 15" key="1">
    <citation type="submission" date="2019-03" db="EMBL/GenBank/DDBJ databases">
        <title>Genomic Encyclopedia of Type Strains, Phase IV (KMG-IV): sequencing the most valuable type-strain genomes for metagenomic binning, comparative biology and taxonomic classification.</title>
        <authorList>
            <person name="Goeker M."/>
        </authorList>
    </citation>
    <scope>NUCLEOTIDE SEQUENCE [LARGE SCALE GENOMIC DNA]</scope>
    <source>
        <strain evidence="14 15">DSM 28679</strain>
    </source>
</reference>
<dbReference type="PANTHER" id="PTHR30417">
    <property type="entry name" value="N-ACETYLMURAMOYL-L-ALANINE AMIDASE AMID"/>
    <property type="match status" value="1"/>
</dbReference>
<evidence type="ECO:0000256" key="11">
    <source>
        <dbReference type="ARBA" id="ARBA00039257"/>
    </source>
</evidence>
<evidence type="ECO:0000256" key="3">
    <source>
        <dbReference type="ARBA" id="ARBA00004496"/>
    </source>
</evidence>
<dbReference type="EMBL" id="SNYK01000008">
    <property type="protein sequence ID" value="TDQ37331.1"/>
    <property type="molecule type" value="Genomic_DNA"/>
</dbReference>
<dbReference type="Pfam" id="PF01510">
    <property type="entry name" value="Amidase_2"/>
    <property type="match status" value="1"/>
</dbReference>
<keyword evidence="9" id="KW-0862">Zinc</keyword>
<dbReference type="GO" id="GO:0071555">
    <property type="term" value="P:cell wall organization"/>
    <property type="evidence" value="ECO:0007669"/>
    <property type="project" value="UniProtKB-KW"/>
</dbReference>
<dbReference type="SMART" id="SM00644">
    <property type="entry name" value="Ami_2"/>
    <property type="match status" value="1"/>
</dbReference>
<dbReference type="CDD" id="cd06583">
    <property type="entry name" value="PGRP"/>
    <property type="match status" value="1"/>
</dbReference>
<comment type="subcellular location">
    <subcellularLocation>
        <location evidence="3">Cytoplasm</location>
    </subcellularLocation>
</comment>
<keyword evidence="10" id="KW-0961">Cell wall biogenesis/degradation</keyword>
<evidence type="ECO:0000313" key="15">
    <source>
        <dbReference type="Proteomes" id="UP000294575"/>
    </source>
</evidence>
<dbReference type="GO" id="GO:0008745">
    <property type="term" value="F:N-acetylmuramoyl-L-alanine amidase activity"/>
    <property type="evidence" value="ECO:0007669"/>
    <property type="project" value="UniProtKB-EC"/>
</dbReference>
<evidence type="ECO:0000256" key="6">
    <source>
        <dbReference type="ARBA" id="ARBA00022490"/>
    </source>
</evidence>
<evidence type="ECO:0000256" key="7">
    <source>
        <dbReference type="ARBA" id="ARBA00022723"/>
    </source>
</evidence>
<dbReference type="PANTHER" id="PTHR30417:SF4">
    <property type="entry name" value="1,6-ANHYDRO-N-ACETYLMURAMYL-L-ALANINE AMIDASE AMPD"/>
    <property type="match status" value="1"/>
</dbReference>
<dbReference type="InterPro" id="IPR002502">
    <property type="entry name" value="Amidase_domain"/>
</dbReference>
<dbReference type="InterPro" id="IPR051206">
    <property type="entry name" value="NAMLAA_amidase_2"/>
</dbReference>
<keyword evidence="7" id="KW-0479">Metal-binding</keyword>